<feature type="compositionally biased region" description="Low complexity" evidence="1">
    <location>
        <begin position="24"/>
        <end position="33"/>
    </location>
</feature>
<protein>
    <submittedName>
        <fullName evidence="3">Uncharacterized protein</fullName>
    </submittedName>
</protein>
<dbReference type="PANTHER" id="PTHR33880">
    <property type="entry name" value="EXPRESSED PROTEIN"/>
    <property type="match status" value="1"/>
</dbReference>
<dbReference type="AlphaFoldDB" id="A0A921RSY0"/>
<evidence type="ECO:0000256" key="2">
    <source>
        <dbReference type="SAM" id="SignalP"/>
    </source>
</evidence>
<proteinExistence type="predicted"/>
<reference evidence="3" key="2">
    <citation type="submission" date="2020-10" db="EMBL/GenBank/DDBJ databases">
        <authorList>
            <person name="Cooper E.A."/>
            <person name="Brenton Z.W."/>
            <person name="Flinn B.S."/>
            <person name="Jenkins J."/>
            <person name="Shu S."/>
            <person name="Flowers D."/>
            <person name="Luo F."/>
            <person name="Wang Y."/>
            <person name="Xia P."/>
            <person name="Barry K."/>
            <person name="Daum C."/>
            <person name="Lipzen A."/>
            <person name="Yoshinaga Y."/>
            <person name="Schmutz J."/>
            <person name="Saski C."/>
            <person name="Vermerris W."/>
            <person name="Kresovich S."/>
        </authorList>
    </citation>
    <scope>NUCLEOTIDE SEQUENCE</scope>
</reference>
<feature type="region of interest" description="Disordered" evidence="1">
    <location>
        <begin position="24"/>
        <end position="47"/>
    </location>
</feature>
<keyword evidence="2" id="KW-0732">Signal</keyword>
<reference evidence="3" key="1">
    <citation type="journal article" date="2019" name="BMC Genomics">
        <title>A new reference genome for Sorghum bicolor reveals high levels of sequence similarity between sweet and grain genotypes: implications for the genetics of sugar metabolism.</title>
        <authorList>
            <person name="Cooper E.A."/>
            <person name="Brenton Z.W."/>
            <person name="Flinn B.S."/>
            <person name="Jenkins J."/>
            <person name="Shu S."/>
            <person name="Flowers D."/>
            <person name="Luo F."/>
            <person name="Wang Y."/>
            <person name="Xia P."/>
            <person name="Barry K."/>
            <person name="Daum C."/>
            <person name="Lipzen A."/>
            <person name="Yoshinaga Y."/>
            <person name="Schmutz J."/>
            <person name="Saski C."/>
            <person name="Vermerris W."/>
            <person name="Kresovich S."/>
        </authorList>
    </citation>
    <scope>NUCLEOTIDE SEQUENCE</scope>
</reference>
<dbReference type="PANTHER" id="PTHR33880:SF2">
    <property type="entry name" value="OS07G0475000 PROTEIN"/>
    <property type="match status" value="1"/>
</dbReference>
<sequence>MAPTARWSPLLFLLLLAAATATATNTTAEHPSGSDPPPSPTPTPTPWPERFHAVLFTNLTNYSDASTGPPLRITDLYYDWPRRRNLNLVRHQLSPDPLYDVEWNNGTTFYFDSRACRVERFPVGVLPPWWLSGGGAQYLGRRVAGGIDCHLWGKAGFIFYYEEARTGRPVRWDFVDVTGIQQYVMSFEPGVELEEDAQWQAPAYCFTDDDNDDEEEGKRNDNAARGSGEEAGDGLEVASRLLRKLAGAAATS</sequence>
<feature type="compositionally biased region" description="Pro residues" evidence="1">
    <location>
        <begin position="34"/>
        <end position="47"/>
    </location>
</feature>
<name>A0A921RSY0_SORBI</name>
<feature type="chain" id="PRO_5037824657" evidence="2">
    <location>
        <begin position="24"/>
        <end position="252"/>
    </location>
</feature>
<feature type="signal peptide" evidence="2">
    <location>
        <begin position="1"/>
        <end position="23"/>
    </location>
</feature>
<feature type="region of interest" description="Disordered" evidence="1">
    <location>
        <begin position="205"/>
        <end position="235"/>
    </location>
</feature>
<comment type="caution">
    <text evidence="3">The sequence shown here is derived from an EMBL/GenBank/DDBJ whole genome shotgun (WGS) entry which is preliminary data.</text>
</comment>
<gene>
    <name evidence="3" type="ORF">BDA96_02G315600</name>
</gene>
<dbReference type="Proteomes" id="UP000807115">
    <property type="component" value="Chromosome 2"/>
</dbReference>
<evidence type="ECO:0000256" key="1">
    <source>
        <dbReference type="SAM" id="MobiDB-lite"/>
    </source>
</evidence>
<organism evidence="3 4">
    <name type="scientific">Sorghum bicolor</name>
    <name type="common">Sorghum</name>
    <name type="synonym">Sorghum vulgare</name>
    <dbReference type="NCBI Taxonomy" id="4558"/>
    <lineage>
        <taxon>Eukaryota</taxon>
        <taxon>Viridiplantae</taxon>
        <taxon>Streptophyta</taxon>
        <taxon>Embryophyta</taxon>
        <taxon>Tracheophyta</taxon>
        <taxon>Spermatophyta</taxon>
        <taxon>Magnoliopsida</taxon>
        <taxon>Liliopsida</taxon>
        <taxon>Poales</taxon>
        <taxon>Poaceae</taxon>
        <taxon>PACMAD clade</taxon>
        <taxon>Panicoideae</taxon>
        <taxon>Andropogonodae</taxon>
        <taxon>Andropogoneae</taxon>
        <taxon>Sorghinae</taxon>
        <taxon>Sorghum</taxon>
    </lineage>
</organism>
<dbReference type="InterPro" id="IPR038941">
    <property type="entry name" value="At4g14100-like"/>
</dbReference>
<dbReference type="EMBL" id="CM027681">
    <property type="protein sequence ID" value="KAG0544890.1"/>
    <property type="molecule type" value="Genomic_DNA"/>
</dbReference>
<evidence type="ECO:0000313" key="4">
    <source>
        <dbReference type="Proteomes" id="UP000807115"/>
    </source>
</evidence>
<evidence type="ECO:0000313" key="3">
    <source>
        <dbReference type="EMBL" id="KAG0544890.1"/>
    </source>
</evidence>
<accession>A0A921RSY0</accession>